<evidence type="ECO:0000313" key="5">
    <source>
        <dbReference type="Proteomes" id="UP000636709"/>
    </source>
</evidence>
<organism evidence="4 5">
    <name type="scientific">Digitaria exilis</name>
    <dbReference type="NCBI Taxonomy" id="1010633"/>
    <lineage>
        <taxon>Eukaryota</taxon>
        <taxon>Viridiplantae</taxon>
        <taxon>Streptophyta</taxon>
        <taxon>Embryophyta</taxon>
        <taxon>Tracheophyta</taxon>
        <taxon>Spermatophyta</taxon>
        <taxon>Magnoliopsida</taxon>
        <taxon>Liliopsida</taxon>
        <taxon>Poales</taxon>
        <taxon>Poaceae</taxon>
        <taxon>PACMAD clade</taxon>
        <taxon>Panicoideae</taxon>
        <taxon>Panicodae</taxon>
        <taxon>Paniceae</taxon>
        <taxon>Anthephorinae</taxon>
        <taxon>Digitaria</taxon>
    </lineage>
</organism>
<comment type="similarity">
    <text evidence="1">Belongs to the fantastic four family.</text>
</comment>
<dbReference type="EMBL" id="JACEFO010000153">
    <property type="protein sequence ID" value="KAF8779831.1"/>
    <property type="molecule type" value="Genomic_DNA"/>
</dbReference>
<evidence type="ECO:0000256" key="1">
    <source>
        <dbReference type="ARBA" id="ARBA00008690"/>
    </source>
</evidence>
<comment type="caution">
    <text evidence="4">The sequence shown here is derived from an EMBL/GenBank/DDBJ whole genome shotgun (WGS) entry which is preliminary data.</text>
</comment>
<dbReference type="Pfam" id="PF11250">
    <property type="entry name" value="FAF"/>
    <property type="match status" value="1"/>
</dbReference>
<dbReference type="Proteomes" id="UP000636709">
    <property type="component" value="Unassembled WGS sequence"/>
</dbReference>
<protein>
    <recommendedName>
        <fullName evidence="3">FAF domain-containing protein</fullName>
    </recommendedName>
</protein>
<dbReference type="InterPro" id="IPR021410">
    <property type="entry name" value="FAF"/>
</dbReference>
<dbReference type="AlphaFoldDB" id="A0A835FZV5"/>
<evidence type="ECO:0000313" key="4">
    <source>
        <dbReference type="EMBL" id="KAF8779831.1"/>
    </source>
</evidence>
<feature type="region of interest" description="Disordered" evidence="2">
    <location>
        <begin position="84"/>
        <end position="106"/>
    </location>
</feature>
<dbReference type="InterPro" id="IPR046431">
    <property type="entry name" value="FAF_dom"/>
</dbReference>
<reference evidence="4" key="1">
    <citation type="submission" date="2020-07" db="EMBL/GenBank/DDBJ databases">
        <title>Genome sequence and genetic diversity analysis of an under-domesticated orphan crop, white fonio (Digitaria exilis).</title>
        <authorList>
            <person name="Bennetzen J.L."/>
            <person name="Chen S."/>
            <person name="Ma X."/>
            <person name="Wang X."/>
            <person name="Yssel A.E.J."/>
            <person name="Chaluvadi S.R."/>
            <person name="Johnson M."/>
            <person name="Gangashetty P."/>
            <person name="Hamidou F."/>
            <person name="Sanogo M.D."/>
            <person name="Zwaenepoel A."/>
            <person name="Wallace J."/>
            <person name="Van De Peer Y."/>
            <person name="Van Deynze A."/>
        </authorList>
    </citation>
    <scope>NUCLEOTIDE SEQUENCE</scope>
    <source>
        <tissue evidence="4">Leaves</tissue>
    </source>
</reference>
<dbReference type="PANTHER" id="PTHR33155:SF75">
    <property type="entry name" value="OS02G0750800 PROTEIN"/>
    <property type="match status" value="1"/>
</dbReference>
<accession>A0A835FZV5</accession>
<name>A0A835FZV5_9POAL</name>
<dbReference type="OrthoDB" id="693732at2759"/>
<dbReference type="PANTHER" id="PTHR33155">
    <property type="entry name" value="FANTASTIC FOUR-LIKE PROTEIN (DUF3049)"/>
    <property type="match status" value="1"/>
</dbReference>
<evidence type="ECO:0000256" key="2">
    <source>
        <dbReference type="SAM" id="MobiDB-lite"/>
    </source>
</evidence>
<feature type="compositionally biased region" description="Basic and acidic residues" evidence="2">
    <location>
        <begin position="84"/>
        <end position="97"/>
    </location>
</feature>
<proteinExistence type="inferred from homology"/>
<keyword evidence="5" id="KW-1185">Reference proteome</keyword>
<sequence>MLLPAHAPCPAADRFCALPVAAGLRSLLVQAPDDAGRGIVTRAAAARCCRGGGVDVVKAVGNGTSIAQCEGITKETIHDEECTEAAAKEKEKEKEAGSAEEEEEEELDGFWVSYGRRWPRRRLPPPLPSLVARGALRRARTGDGRLVIRIVPLVLPERVHARRRRGDSLTMRLVERHDEDSTVIRHEEAIGSAQAEGHDDADTAAVGVHDIAEVVAPEPTTAPAVPPPRVSSVGCFEEVFRFDLIGGGGSMHQMPSRLRMVH</sequence>
<feature type="domain" description="FAF" evidence="3">
    <location>
        <begin position="123"/>
        <end position="172"/>
    </location>
</feature>
<evidence type="ECO:0000259" key="3">
    <source>
        <dbReference type="Pfam" id="PF11250"/>
    </source>
</evidence>
<gene>
    <name evidence="4" type="ORF">HU200_002096</name>
</gene>